<comment type="caution">
    <text evidence="1">The sequence shown here is derived from an EMBL/GenBank/DDBJ whole genome shotgun (WGS) entry which is preliminary data.</text>
</comment>
<reference evidence="2" key="1">
    <citation type="submission" date="2024-07" db="EMBL/GenBank/DDBJ databases">
        <title>Two chromosome-level genome assemblies of Korean endemic species Abeliophyllum distichum and Forsythia ovata (Oleaceae).</title>
        <authorList>
            <person name="Jang H."/>
        </authorList>
    </citation>
    <scope>NUCLEOTIDE SEQUENCE [LARGE SCALE GENOMIC DNA]</scope>
</reference>
<protein>
    <submittedName>
        <fullName evidence="1">PMD domain-containing protein</fullName>
    </submittedName>
</protein>
<accession>A0ABD1QK24</accession>
<gene>
    <name evidence="1" type="ORF">Adt_37015</name>
</gene>
<dbReference type="Proteomes" id="UP001604336">
    <property type="component" value="Unassembled WGS sequence"/>
</dbReference>
<organism evidence="1 2">
    <name type="scientific">Abeliophyllum distichum</name>
    <dbReference type="NCBI Taxonomy" id="126358"/>
    <lineage>
        <taxon>Eukaryota</taxon>
        <taxon>Viridiplantae</taxon>
        <taxon>Streptophyta</taxon>
        <taxon>Embryophyta</taxon>
        <taxon>Tracheophyta</taxon>
        <taxon>Spermatophyta</taxon>
        <taxon>Magnoliopsida</taxon>
        <taxon>eudicotyledons</taxon>
        <taxon>Gunneridae</taxon>
        <taxon>Pentapetalae</taxon>
        <taxon>asterids</taxon>
        <taxon>lamiids</taxon>
        <taxon>Lamiales</taxon>
        <taxon>Oleaceae</taxon>
        <taxon>Forsythieae</taxon>
        <taxon>Abeliophyllum</taxon>
    </lineage>
</organism>
<name>A0ABD1QK24_9LAMI</name>
<dbReference type="AlphaFoldDB" id="A0ABD1QK24"/>
<proteinExistence type="predicted"/>
<dbReference type="EMBL" id="JBFOLK010000011">
    <property type="protein sequence ID" value="KAL2476279.1"/>
    <property type="molecule type" value="Genomic_DNA"/>
</dbReference>
<evidence type="ECO:0000313" key="1">
    <source>
        <dbReference type="EMBL" id="KAL2476279.1"/>
    </source>
</evidence>
<evidence type="ECO:0000313" key="2">
    <source>
        <dbReference type="Proteomes" id="UP001604336"/>
    </source>
</evidence>
<sequence>MAEGDRIMEVMEEEMSSPVSGFSHLKIAYFIRPSVSSIDGHFFAPPVDIFKQCVIFDYLQMPSQQVRKIVAIHLRLLRRHDVVGVFFVLGGSVFGTVGNEELEMITEKLLEARLDICWITARKASLSDWMLKFMDCESEIMHELILGLLAFTLCLSIWI</sequence>
<keyword evidence="2" id="KW-1185">Reference proteome</keyword>